<feature type="transmembrane region" description="Helical" evidence="7">
    <location>
        <begin position="194"/>
        <end position="213"/>
    </location>
</feature>
<dbReference type="GO" id="GO:0005886">
    <property type="term" value="C:plasma membrane"/>
    <property type="evidence" value="ECO:0007669"/>
    <property type="project" value="UniProtKB-SubCell"/>
</dbReference>
<comment type="subcellular location">
    <subcellularLocation>
        <location evidence="1 7">Cell membrane</location>
        <topology evidence="1 7">Multi-pass membrane protein</topology>
    </subcellularLocation>
</comment>
<dbReference type="InterPro" id="IPR045621">
    <property type="entry name" value="BPD_transp_1_N"/>
</dbReference>
<feature type="domain" description="ABC transmembrane type-1" evidence="8">
    <location>
        <begin position="101"/>
        <end position="311"/>
    </location>
</feature>
<dbReference type="PROSITE" id="PS50928">
    <property type="entry name" value="ABC_TM1"/>
    <property type="match status" value="1"/>
</dbReference>
<dbReference type="AlphaFoldDB" id="A0A6B0YSK3"/>
<evidence type="ECO:0000256" key="6">
    <source>
        <dbReference type="ARBA" id="ARBA00023136"/>
    </source>
</evidence>
<dbReference type="CDD" id="cd06261">
    <property type="entry name" value="TM_PBP2"/>
    <property type="match status" value="1"/>
</dbReference>
<evidence type="ECO:0000256" key="1">
    <source>
        <dbReference type="ARBA" id="ARBA00004651"/>
    </source>
</evidence>
<dbReference type="SUPFAM" id="SSF161098">
    <property type="entry name" value="MetI-like"/>
    <property type="match status" value="1"/>
</dbReference>
<evidence type="ECO:0000259" key="8">
    <source>
        <dbReference type="PROSITE" id="PS50928"/>
    </source>
</evidence>
<sequence length="332" mass="37071">MREYILRRVLQLIPTLILISIVSFTIIQLPPGDYVTTYVANLAAAGEELSEEEIVALEAHYGLNQPGYIQYVKWITNFVQGDMGLSFYWDRPVNRLIGERLMLTMIMSFFTLLFVYAMAIPIGIYSAVRQYSLADYVFTFVGFIGLATPNFLLALIFMYIGIKVFGASAGGLFSTEYLDAEWSIAKVWDMLKHMWLPVVIVGTAGTAGTIRVMRATTLDEIGRPYVETARSKGLREGQLTMKYPVRVALNPILSTIGWRLPEIVSGTVLVALVLNLPTTGPLLWRALMSQDLYLAASMIMILSSLTLVGTLISDILLAWVDPRIRYGERGTT</sequence>
<evidence type="ECO:0000256" key="2">
    <source>
        <dbReference type="ARBA" id="ARBA00022448"/>
    </source>
</evidence>
<evidence type="ECO:0000256" key="4">
    <source>
        <dbReference type="ARBA" id="ARBA00022692"/>
    </source>
</evidence>
<feature type="transmembrane region" description="Helical" evidence="7">
    <location>
        <begin position="293"/>
        <end position="320"/>
    </location>
</feature>
<keyword evidence="5 7" id="KW-1133">Transmembrane helix</keyword>
<evidence type="ECO:0000256" key="7">
    <source>
        <dbReference type="RuleBase" id="RU363032"/>
    </source>
</evidence>
<keyword evidence="6 7" id="KW-0472">Membrane</keyword>
<dbReference type="PANTHER" id="PTHR30465:SF43">
    <property type="entry name" value="OLIGOPEPTIDE ABC TRANSPORTER, PERMEASE PROTEIN"/>
    <property type="match status" value="1"/>
</dbReference>
<dbReference type="Pfam" id="PF00528">
    <property type="entry name" value="BPD_transp_1"/>
    <property type="match status" value="1"/>
</dbReference>
<keyword evidence="4 7" id="KW-0812">Transmembrane</keyword>
<accession>A0A6B0YSK3</accession>
<dbReference type="InterPro" id="IPR035906">
    <property type="entry name" value="MetI-like_sf"/>
</dbReference>
<feature type="transmembrane region" description="Helical" evidence="7">
    <location>
        <begin position="136"/>
        <end position="162"/>
    </location>
</feature>
<evidence type="ECO:0000313" key="9">
    <source>
        <dbReference type="EMBL" id="MXY92732.1"/>
    </source>
</evidence>
<protein>
    <submittedName>
        <fullName evidence="9">ABC transporter permease</fullName>
    </submittedName>
</protein>
<name>A0A6B0YSK3_9CHLR</name>
<dbReference type="EMBL" id="VXRG01000040">
    <property type="protein sequence ID" value="MXY92732.1"/>
    <property type="molecule type" value="Genomic_DNA"/>
</dbReference>
<keyword evidence="2 7" id="KW-0813">Transport</keyword>
<feature type="transmembrane region" description="Helical" evidence="7">
    <location>
        <begin position="101"/>
        <end position="124"/>
    </location>
</feature>
<proteinExistence type="inferred from homology"/>
<keyword evidence="3" id="KW-1003">Cell membrane</keyword>
<comment type="caution">
    <text evidence="9">The sequence shown here is derived from an EMBL/GenBank/DDBJ whole genome shotgun (WGS) entry which is preliminary data.</text>
</comment>
<dbReference type="InterPro" id="IPR000515">
    <property type="entry name" value="MetI-like"/>
</dbReference>
<dbReference type="Gene3D" id="1.10.3720.10">
    <property type="entry name" value="MetI-like"/>
    <property type="match status" value="1"/>
</dbReference>
<feature type="transmembrane region" description="Helical" evidence="7">
    <location>
        <begin position="12"/>
        <end position="29"/>
    </location>
</feature>
<dbReference type="Pfam" id="PF19300">
    <property type="entry name" value="BPD_transp_1_N"/>
    <property type="match status" value="1"/>
</dbReference>
<dbReference type="GO" id="GO:0055085">
    <property type="term" value="P:transmembrane transport"/>
    <property type="evidence" value="ECO:0007669"/>
    <property type="project" value="InterPro"/>
</dbReference>
<dbReference type="PANTHER" id="PTHR30465">
    <property type="entry name" value="INNER MEMBRANE ABC TRANSPORTER"/>
    <property type="match status" value="1"/>
</dbReference>
<gene>
    <name evidence="9" type="ORF">F4Y42_04695</name>
</gene>
<feature type="transmembrane region" description="Helical" evidence="7">
    <location>
        <begin position="263"/>
        <end position="287"/>
    </location>
</feature>
<organism evidence="9">
    <name type="scientific">Caldilineaceae bacterium SB0664_bin_27</name>
    <dbReference type="NCBI Taxonomy" id="2605260"/>
    <lineage>
        <taxon>Bacteria</taxon>
        <taxon>Bacillati</taxon>
        <taxon>Chloroflexota</taxon>
        <taxon>Caldilineae</taxon>
        <taxon>Caldilineales</taxon>
        <taxon>Caldilineaceae</taxon>
    </lineage>
</organism>
<reference evidence="9" key="1">
    <citation type="submission" date="2019-09" db="EMBL/GenBank/DDBJ databases">
        <title>Characterisation of the sponge microbiome using genome-centric metagenomics.</title>
        <authorList>
            <person name="Engelberts J.P."/>
            <person name="Robbins S.J."/>
            <person name="De Goeij J.M."/>
            <person name="Aranda M."/>
            <person name="Bell S.C."/>
            <person name="Webster N.S."/>
        </authorList>
    </citation>
    <scope>NUCLEOTIDE SEQUENCE</scope>
    <source>
        <strain evidence="9">SB0664_bin_27</strain>
    </source>
</reference>
<comment type="similarity">
    <text evidence="7">Belongs to the binding-protein-dependent transport system permease family.</text>
</comment>
<evidence type="ECO:0000256" key="3">
    <source>
        <dbReference type="ARBA" id="ARBA00022475"/>
    </source>
</evidence>
<evidence type="ECO:0000256" key="5">
    <source>
        <dbReference type="ARBA" id="ARBA00022989"/>
    </source>
</evidence>